<reference evidence="2" key="1">
    <citation type="submission" date="2016-10" db="EMBL/GenBank/DDBJ databases">
        <authorList>
            <person name="Varghese N."/>
            <person name="Submissions S."/>
        </authorList>
    </citation>
    <scope>NUCLEOTIDE SEQUENCE [LARGE SCALE GENOMIC DNA]</scope>
    <source>
        <strain evidence="2">ATCC 25963</strain>
    </source>
</reference>
<accession>A0A1I2HI67</accession>
<dbReference type="InterPro" id="IPR016181">
    <property type="entry name" value="Acyl_CoA_acyltransferase"/>
</dbReference>
<gene>
    <name evidence="1" type="ORF">SAMN02745121_07936</name>
</gene>
<protein>
    <recommendedName>
        <fullName evidence="3">N-acetyltransferase domain-containing protein</fullName>
    </recommendedName>
</protein>
<proteinExistence type="predicted"/>
<evidence type="ECO:0000313" key="2">
    <source>
        <dbReference type="Proteomes" id="UP000199400"/>
    </source>
</evidence>
<dbReference type="AlphaFoldDB" id="A0A1I2HI67"/>
<dbReference type="Gene3D" id="3.40.630.30">
    <property type="match status" value="1"/>
</dbReference>
<evidence type="ECO:0000313" key="1">
    <source>
        <dbReference type="EMBL" id="SFF28587.1"/>
    </source>
</evidence>
<dbReference type="Proteomes" id="UP000199400">
    <property type="component" value="Unassembled WGS sequence"/>
</dbReference>
<evidence type="ECO:0008006" key="3">
    <source>
        <dbReference type="Google" id="ProtNLM"/>
    </source>
</evidence>
<dbReference type="EMBL" id="FOMX01000042">
    <property type="protein sequence ID" value="SFF28587.1"/>
    <property type="molecule type" value="Genomic_DNA"/>
</dbReference>
<dbReference type="RefSeq" id="WP_143141325.1">
    <property type="nucleotide sequence ID" value="NZ_FOMX01000042.1"/>
</dbReference>
<keyword evidence="2" id="KW-1185">Reference proteome</keyword>
<dbReference type="SUPFAM" id="SSF55729">
    <property type="entry name" value="Acyl-CoA N-acyltransferases (Nat)"/>
    <property type="match status" value="1"/>
</dbReference>
<sequence length="218" mass="23161">MPTISPSSPHPSSLTLEAFCAAERPDLAELYCLGQVDSYRRHPGCVAALWTVHLAEAFVVLARARDGTAAGGMRVHLRRPGSPLPVERALAAVCPIEQAVARARGPLVELCGTWVAAPHRRTDLAASLTAATLAVARALGAAQIVGCAHQHVLDLYRRFGAVVDDSLGTHPYPDPRYQTCVFWADPFACPEAQAVEAWAEALRAGPSVEFDPLPAVAA</sequence>
<dbReference type="OrthoDB" id="5175138at2"/>
<name>A0A1I2HI67_9BACT</name>
<organism evidence="1 2">
    <name type="scientific">Nannocystis exedens</name>
    <dbReference type="NCBI Taxonomy" id="54"/>
    <lineage>
        <taxon>Bacteria</taxon>
        <taxon>Pseudomonadati</taxon>
        <taxon>Myxococcota</taxon>
        <taxon>Polyangia</taxon>
        <taxon>Nannocystales</taxon>
        <taxon>Nannocystaceae</taxon>
        <taxon>Nannocystis</taxon>
    </lineage>
</organism>